<sequence>MMDTAVNGLIFHLCNLEQFTKPKDNMQMWYGARVEMEIETNDDDEDDDANYDKILVFAVDRFFQKK</sequence>
<dbReference type="Proteomes" id="UP000887565">
    <property type="component" value="Unplaced"/>
</dbReference>
<reference evidence="2" key="1">
    <citation type="submission" date="2022-11" db="UniProtKB">
        <authorList>
            <consortium name="WormBaseParasite"/>
        </authorList>
    </citation>
    <scope>IDENTIFICATION</scope>
</reference>
<evidence type="ECO:0000313" key="2">
    <source>
        <dbReference type="WBParaSite" id="nRc.2.0.1.t19908-RA"/>
    </source>
</evidence>
<dbReference type="AlphaFoldDB" id="A0A915J1Z1"/>
<name>A0A915J1Z1_ROMCU</name>
<protein>
    <submittedName>
        <fullName evidence="2">Uncharacterized protein</fullName>
    </submittedName>
</protein>
<organism evidence="1 2">
    <name type="scientific">Romanomermis culicivorax</name>
    <name type="common">Nematode worm</name>
    <dbReference type="NCBI Taxonomy" id="13658"/>
    <lineage>
        <taxon>Eukaryota</taxon>
        <taxon>Metazoa</taxon>
        <taxon>Ecdysozoa</taxon>
        <taxon>Nematoda</taxon>
        <taxon>Enoplea</taxon>
        <taxon>Dorylaimia</taxon>
        <taxon>Mermithida</taxon>
        <taxon>Mermithoidea</taxon>
        <taxon>Mermithidae</taxon>
        <taxon>Romanomermis</taxon>
    </lineage>
</organism>
<keyword evidence="1" id="KW-1185">Reference proteome</keyword>
<dbReference type="WBParaSite" id="nRc.2.0.1.t19908-RA">
    <property type="protein sequence ID" value="nRc.2.0.1.t19908-RA"/>
    <property type="gene ID" value="nRc.2.0.1.g19908"/>
</dbReference>
<accession>A0A915J1Z1</accession>
<proteinExistence type="predicted"/>
<evidence type="ECO:0000313" key="1">
    <source>
        <dbReference type="Proteomes" id="UP000887565"/>
    </source>
</evidence>